<dbReference type="InterPro" id="IPR036779">
    <property type="entry name" value="LysM_dom_sf"/>
</dbReference>
<keyword evidence="2" id="KW-0378">Hydrolase</keyword>
<gene>
    <name evidence="2" type="ORF">Tfer_0628</name>
</gene>
<dbReference type="Gene3D" id="3.10.350.10">
    <property type="entry name" value="LysM domain"/>
    <property type="match status" value="2"/>
</dbReference>
<dbReference type="PANTHER" id="PTHR33734">
    <property type="entry name" value="LYSM DOMAIN-CONTAINING GPI-ANCHORED PROTEIN 2"/>
    <property type="match status" value="1"/>
</dbReference>
<comment type="caution">
    <text evidence="2">The sequence shown here is derived from an EMBL/GenBank/DDBJ whole genome shotgun (WGS) entry which is preliminary data.</text>
</comment>
<dbReference type="EMBL" id="LGTE01000003">
    <property type="protein sequence ID" value="KNZ70447.1"/>
    <property type="molecule type" value="Genomic_DNA"/>
</dbReference>
<keyword evidence="3" id="KW-1185">Reference proteome</keyword>
<proteinExistence type="predicted"/>
<protein>
    <submittedName>
        <fullName evidence="2">Cell wall hydrolase SleB</fullName>
    </submittedName>
</protein>
<accession>A0A0L6W4F7</accession>
<dbReference type="Pfam" id="PF07486">
    <property type="entry name" value="Hydrolase_2"/>
    <property type="match status" value="1"/>
</dbReference>
<dbReference type="Proteomes" id="UP000037175">
    <property type="component" value="Unassembled WGS sequence"/>
</dbReference>
<dbReference type="PROSITE" id="PS51782">
    <property type="entry name" value="LYSM"/>
    <property type="match status" value="2"/>
</dbReference>
<evidence type="ECO:0000259" key="1">
    <source>
        <dbReference type="PROSITE" id="PS51782"/>
    </source>
</evidence>
<dbReference type="PANTHER" id="PTHR33734:SF22">
    <property type="entry name" value="MEMBRANE-BOUND LYTIC MUREIN TRANSGLYCOSYLASE D"/>
    <property type="match status" value="1"/>
</dbReference>
<dbReference type="CDD" id="cd00118">
    <property type="entry name" value="LysM"/>
    <property type="match status" value="2"/>
</dbReference>
<name>A0A0L6W4F7_9FIRM</name>
<sequence precursor="true">MKRSVALTLAVLLLAVTLGGFFVFKAEAAVSYTVKKGDTLYLIGQRFGVSAAALKASNGLTSNTVYPGQRLNIPVSSSVSSGNRYVVQKGDTLYLIAKRFGTTVEAIKSASNYWKDTLYVGQVLTIPQRFSRPTVTVSRSASRSDLDLLARVVYAEARGEPYEGQVAIAAVILNRVKSPNFPNSIAGVIYEPLAFSCVADGQINLRPDQTAYKAVQDALSGWDPTGGALYYWNPSTATSKWVWSRIITKKIGNHVFAK</sequence>
<dbReference type="InterPro" id="IPR011105">
    <property type="entry name" value="Cell_wall_hydrolase_SleB"/>
</dbReference>
<dbReference type="Gene3D" id="6.20.240.60">
    <property type="match status" value="1"/>
</dbReference>
<feature type="domain" description="LysM" evidence="1">
    <location>
        <begin position="30"/>
        <end position="73"/>
    </location>
</feature>
<dbReference type="AlphaFoldDB" id="A0A0L6W4F7"/>
<reference evidence="3" key="1">
    <citation type="submission" date="2015-07" db="EMBL/GenBank/DDBJ databases">
        <title>Complete Genome of Thermincola ferriacetica strain Z-0001T.</title>
        <authorList>
            <person name="Lusk B."/>
            <person name="Badalamenti J.P."/>
            <person name="Parameswaran P."/>
            <person name="Bond D.R."/>
            <person name="Torres C.I."/>
        </authorList>
    </citation>
    <scope>NUCLEOTIDE SEQUENCE [LARGE SCALE GENOMIC DNA]</scope>
    <source>
        <strain evidence="3">Z-0001</strain>
    </source>
</reference>
<dbReference type="Gene3D" id="1.10.10.2520">
    <property type="entry name" value="Cell wall hydrolase SleB, domain 1"/>
    <property type="match status" value="1"/>
</dbReference>
<evidence type="ECO:0000313" key="2">
    <source>
        <dbReference type="EMBL" id="KNZ70447.1"/>
    </source>
</evidence>
<dbReference type="GO" id="GO:0016787">
    <property type="term" value="F:hydrolase activity"/>
    <property type="evidence" value="ECO:0007669"/>
    <property type="project" value="UniProtKB-KW"/>
</dbReference>
<dbReference type="RefSeq" id="WP_083436746.1">
    <property type="nucleotide sequence ID" value="NZ_LGTE01000003.1"/>
</dbReference>
<dbReference type="Pfam" id="PF01476">
    <property type="entry name" value="LysM"/>
    <property type="match status" value="2"/>
</dbReference>
<feature type="domain" description="LysM" evidence="1">
    <location>
        <begin position="83"/>
        <end position="126"/>
    </location>
</feature>
<dbReference type="SUPFAM" id="SSF54106">
    <property type="entry name" value="LysM domain"/>
    <property type="match status" value="2"/>
</dbReference>
<organism evidence="2 3">
    <name type="scientific">Thermincola ferriacetica</name>
    <dbReference type="NCBI Taxonomy" id="281456"/>
    <lineage>
        <taxon>Bacteria</taxon>
        <taxon>Bacillati</taxon>
        <taxon>Bacillota</taxon>
        <taxon>Clostridia</taxon>
        <taxon>Eubacteriales</taxon>
        <taxon>Thermincolaceae</taxon>
        <taxon>Thermincola</taxon>
    </lineage>
</organism>
<dbReference type="InterPro" id="IPR042047">
    <property type="entry name" value="SleB_dom1"/>
</dbReference>
<dbReference type="PATRIC" id="fig|281456.6.peg.662"/>
<dbReference type="SMART" id="SM00257">
    <property type="entry name" value="LysM"/>
    <property type="match status" value="2"/>
</dbReference>
<dbReference type="InterPro" id="IPR018392">
    <property type="entry name" value="LysM"/>
</dbReference>
<evidence type="ECO:0000313" key="3">
    <source>
        <dbReference type="Proteomes" id="UP000037175"/>
    </source>
</evidence>